<dbReference type="AlphaFoldDB" id="G5JEU2"/>
<gene>
    <name evidence="1" type="ORF">CWATWH0003_B279</name>
</gene>
<name>G5JEU2_CROWT</name>
<protein>
    <submittedName>
        <fullName evidence="1">Uncharacterized protein</fullName>
    </submittedName>
</protein>
<sequence length="45" mass="5062">MILLFYLSSAEVFSLKDEVAITHQNDCVFILIGEGKSKNTPYLGR</sequence>
<organism evidence="1 2">
    <name type="scientific">Crocosphaera watsonii WH 0003</name>
    <dbReference type="NCBI Taxonomy" id="423471"/>
    <lineage>
        <taxon>Bacteria</taxon>
        <taxon>Bacillati</taxon>
        <taxon>Cyanobacteriota</taxon>
        <taxon>Cyanophyceae</taxon>
        <taxon>Oscillatoriophycideae</taxon>
        <taxon>Chroococcales</taxon>
        <taxon>Aphanothecaceae</taxon>
        <taxon>Crocosphaera</taxon>
    </lineage>
</organism>
<reference evidence="1 2" key="1">
    <citation type="journal article" date="2011" name="Front. Microbiol.">
        <title>Two Strains of Crocosphaera watsonii with Highly Conserved Genomes are Distinguished by Strain-Specific Features.</title>
        <authorList>
            <person name="Bench S.R."/>
            <person name="Ilikchyan I.N."/>
            <person name="Tripp H.J."/>
            <person name="Zehr J.P."/>
        </authorList>
    </citation>
    <scope>NUCLEOTIDE SEQUENCE [LARGE SCALE GENOMIC DNA]</scope>
    <source>
        <strain evidence="1 2">WH 0003</strain>
    </source>
</reference>
<accession>G5JEU2</accession>
<proteinExistence type="predicted"/>
<evidence type="ECO:0000313" key="2">
    <source>
        <dbReference type="Proteomes" id="UP000003477"/>
    </source>
</evidence>
<dbReference type="EMBL" id="AESD01001089">
    <property type="protein sequence ID" value="EHJ09300.1"/>
    <property type="molecule type" value="Genomic_DNA"/>
</dbReference>
<comment type="caution">
    <text evidence="1">The sequence shown here is derived from an EMBL/GenBank/DDBJ whole genome shotgun (WGS) entry which is preliminary data.</text>
</comment>
<evidence type="ECO:0000313" key="1">
    <source>
        <dbReference type="EMBL" id="EHJ09300.1"/>
    </source>
</evidence>
<dbReference type="Proteomes" id="UP000003477">
    <property type="component" value="Unassembled WGS sequence"/>
</dbReference>